<accession>A0A3M6UU47</accession>
<evidence type="ECO:0000256" key="1">
    <source>
        <dbReference type="SAM" id="MobiDB-lite"/>
    </source>
</evidence>
<reference evidence="2 3" key="1">
    <citation type="journal article" date="2018" name="Sci. Rep.">
        <title>Comparative analysis of the Pocillopora damicornis genome highlights role of immune system in coral evolution.</title>
        <authorList>
            <person name="Cunning R."/>
            <person name="Bay R.A."/>
            <person name="Gillette P."/>
            <person name="Baker A.C."/>
            <person name="Traylor-Knowles N."/>
        </authorList>
    </citation>
    <scope>NUCLEOTIDE SEQUENCE [LARGE SCALE GENOMIC DNA]</scope>
    <source>
        <strain evidence="2">RSMAS</strain>
        <tissue evidence="2">Whole animal</tissue>
    </source>
</reference>
<protein>
    <submittedName>
        <fullName evidence="2">Uncharacterized protein</fullName>
    </submittedName>
</protein>
<feature type="region of interest" description="Disordered" evidence="1">
    <location>
        <begin position="25"/>
        <end position="47"/>
    </location>
</feature>
<evidence type="ECO:0000313" key="3">
    <source>
        <dbReference type="Proteomes" id="UP000275408"/>
    </source>
</evidence>
<proteinExistence type="predicted"/>
<comment type="caution">
    <text evidence="2">The sequence shown here is derived from an EMBL/GenBank/DDBJ whole genome shotgun (WGS) entry which is preliminary data.</text>
</comment>
<dbReference type="AlphaFoldDB" id="A0A3M6UU47"/>
<sequence>MAIHLNIRDILVPPAALTGNAAHVPATRPLQENENENTNEKNEGQYGRSYQDYKPCIVNHSSFNPRDVVNATSCYNGHVAASVRLQRRDRRQCDSLSFGGDACVHCHARFTCVVVLLVFSACSSGIVDGVVVLCTGSVSIRTVGGGLTNLQADEIKFALLTSSGARPPVPKHSNGPRVKKESLASELNCNIFTGNDDLSCK</sequence>
<evidence type="ECO:0000313" key="2">
    <source>
        <dbReference type="EMBL" id="RMX57155.1"/>
    </source>
</evidence>
<dbReference type="EMBL" id="RCHS01000725">
    <property type="protein sequence ID" value="RMX57155.1"/>
    <property type="molecule type" value="Genomic_DNA"/>
</dbReference>
<keyword evidence="3" id="KW-1185">Reference proteome</keyword>
<gene>
    <name evidence="2" type="ORF">pdam_00022787</name>
</gene>
<organism evidence="2 3">
    <name type="scientific">Pocillopora damicornis</name>
    <name type="common">Cauliflower coral</name>
    <name type="synonym">Millepora damicornis</name>
    <dbReference type="NCBI Taxonomy" id="46731"/>
    <lineage>
        <taxon>Eukaryota</taxon>
        <taxon>Metazoa</taxon>
        <taxon>Cnidaria</taxon>
        <taxon>Anthozoa</taxon>
        <taxon>Hexacorallia</taxon>
        <taxon>Scleractinia</taxon>
        <taxon>Astrocoeniina</taxon>
        <taxon>Pocilloporidae</taxon>
        <taxon>Pocillopora</taxon>
    </lineage>
</organism>
<name>A0A3M6UU47_POCDA</name>
<dbReference type="Proteomes" id="UP000275408">
    <property type="component" value="Unassembled WGS sequence"/>
</dbReference>